<name>A0A2G9Y916_9BACT</name>
<dbReference type="InterPro" id="IPR036866">
    <property type="entry name" value="RibonucZ/Hydroxyglut_hydro"/>
</dbReference>
<gene>
    <name evidence="1" type="ORF">COX46_05175</name>
</gene>
<sequence>MNKMAQIREQKIGTNEVGIWWIGQAGYIVKTSKKIICIDPYLSDSARQISEDFARMVPAPI</sequence>
<accession>A0A2G9Y916</accession>
<comment type="caution">
    <text evidence="1">The sequence shown here is derived from an EMBL/GenBank/DDBJ whole genome shotgun (WGS) entry which is preliminary data.</text>
</comment>
<dbReference type="EMBL" id="PCRF01000252">
    <property type="protein sequence ID" value="PIP15709.1"/>
    <property type="molecule type" value="Genomic_DNA"/>
</dbReference>
<evidence type="ECO:0000313" key="1">
    <source>
        <dbReference type="EMBL" id="PIP15709.1"/>
    </source>
</evidence>
<evidence type="ECO:0000313" key="2">
    <source>
        <dbReference type="Proteomes" id="UP000230392"/>
    </source>
</evidence>
<feature type="non-terminal residue" evidence="1">
    <location>
        <position position="61"/>
    </location>
</feature>
<dbReference type="AlphaFoldDB" id="A0A2G9Y916"/>
<reference evidence="1 2" key="1">
    <citation type="submission" date="2017-09" db="EMBL/GenBank/DDBJ databases">
        <title>Depth-based differentiation of microbial function through sediment-hosted aquifers and enrichment of novel symbionts in the deep terrestrial subsurface.</title>
        <authorList>
            <person name="Probst A.J."/>
            <person name="Ladd B."/>
            <person name="Jarett J.K."/>
            <person name="Geller-Mcgrath D.E."/>
            <person name="Sieber C.M."/>
            <person name="Emerson J.B."/>
            <person name="Anantharaman K."/>
            <person name="Thomas B.C."/>
            <person name="Malmstrom R."/>
            <person name="Stieglmeier M."/>
            <person name="Klingl A."/>
            <person name="Woyke T."/>
            <person name="Ryan C.M."/>
            <person name="Banfield J.F."/>
        </authorList>
    </citation>
    <scope>NUCLEOTIDE SEQUENCE [LARGE SCALE GENOMIC DNA]</scope>
    <source>
        <strain evidence="1">CG23_combo_of_CG06-09_8_20_14_all_48_7</strain>
    </source>
</reference>
<proteinExistence type="predicted"/>
<dbReference type="Gene3D" id="3.60.15.10">
    <property type="entry name" value="Ribonuclease Z/Hydroxyacylglutathione hydrolase-like"/>
    <property type="match status" value="1"/>
</dbReference>
<protein>
    <submittedName>
        <fullName evidence="1">Zn-dependent hydrolase</fullName>
    </submittedName>
</protein>
<keyword evidence="1" id="KW-0378">Hydrolase</keyword>
<organism evidence="1 2">
    <name type="scientific">bacterium (Candidatus Ratteibacteria) CG23_combo_of_CG06-09_8_20_14_all_48_7</name>
    <dbReference type="NCBI Taxonomy" id="2014292"/>
    <lineage>
        <taxon>Bacteria</taxon>
        <taxon>Candidatus Ratteibacteria</taxon>
    </lineage>
</organism>
<dbReference type="GO" id="GO:0016787">
    <property type="term" value="F:hydrolase activity"/>
    <property type="evidence" value="ECO:0007669"/>
    <property type="project" value="UniProtKB-KW"/>
</dbReference>
<dbReference type="Proteomes" id="UP000230392">
    <property type="component" value="Unassembled WGS sequence"/>
</dbReference>